<feature type="non-terminal residue" evidence="10">
    <location>
        <position position="271"/>
    </location>
</feature>
<evidence type="ECO:0000256" key="1">
    <source>
        <dbReference type="ARBA" id="ARBA00004567"/>
    </source>
</evidence>
<feature type="compositionally biased region" description="Low complexity" evidence="9">
    <location>
        <begin position="24"/>
        <end position="35"/>
    </location>
</feature>
<keyword evidence="8" id="KW-0175">Coiled coil</keyword>
<evidence type="ECO:0000256" key="4">
    <source>
        <dbReference type="ARBA" id="ARBA00022927"/>
    </source>
</evidence>
<evidence type="ECO:0000313" key="11">
    <source>
        <dbReference type="Proteomes" id="UP000789508"/>
    </source>
</evidence>
<dbReference type="Proteomes" id="UP000789508">
    <property type="component" value="Unassembled WGS sequence"/>
</dbReference>
<evidence type="ECO:0000256" key="9">
    <source>
        <dbReference type="SAM" id="MobiDB-lite"/>
    </source>
</evidence>
<feature type="coiled-coil region" evidence="8">
    <location>
        <begin position="240"/>
        <end position="267"/>
    </location>
</feature>
<gene>
    <name evidence="10" type="ORF">ALEPTO_LOCUS6558</name>
</gene>
<dbReference type="InterPro" id="IPR024882">
    <property type="entry name" value="NUP58/p45/49"/>
</dbReference>
<keyword evidence="6" id="KW-0906">Nuclear pore complex</keyword>
<dbReference type="GO" id="GO:0005643">
    <property type="term" value="C:nuclear pore"/>
    <property type="evidence" value="ECO:0007669"/>
    <property type="project" value="UniProtKB-SubCell"/>
</dbReference>
<protein>
    <submittedName>
        <fullName evidence="10">4653_t:CDS:1</fullName>
    </submittedName>
</protein>
<evidence type="ECO:0000256" key="6">
    <source>
        <dbReference type="ARBA" id="ARBA00023132"/>
    </source>
</evidence>
<dbReference type="GO" id="GO:0017056">
    <property type="term" value="F:structural constituent of nuclear pore"/>
    <property type="evidence" value="ECO:0007669"/>
    <property type="project" value="InterPro"/>
</dbReference>
<keyword evidence="7" id="KW-0539">Nucleus</keyword>
<proteinExistence type="predicted"/>
<dbReference type="OrthoDB" id="2538017at2759"/>
<keyword evidence="3" id="KW-0509">mRNA transport</keyword>
<sequence length="271" mass="29799">MFGNQSNQQQQSKPATTFGGFGTGSLKSSTSTTMTPFSLNKPQTQTSNIFGTSTTSVPTSSTVFSLQPSTTPATSTGFSLQPSTTTSQLQSSIFSSSSLAPSTATTGTTGTMPTTISGLPIYTENNITSITLDTKFHQLPESARKRLMEMAKEIERHKEVMLSIDNSWPDVKETIQSTRNTARNVAQHIHGLTEKLEASRRLINDLCQSLVRQKVYHDNARDASLSTSDTVFQKYLRDTILSMEERIEQYDQNIEELDRHISAIINATQGE</sequence>
<evidence type="ECO:0000313" key="10">
    <source>
        <dbReference type="EMBL" id="CAG8565448.1"/>
    </source>
</evidence>
<comment type="subcellular location">
    <subcellularLocation>
        <location evidence="1">Nucleus</location>
        <location evidence="1">Nuclear pore complex</location>
    </subcellularLocation>
</comment>
<feature type="compositionally biased region" description="Polar residues" evidence="9">
    <location>
        <begin position="66"/>
        <end position="77"/>
    </location>
</feature>
<keyword evidence="2" id="KW-0813">Transport</keyword>
<reference evidence="10" key="1">
    <citation type="submission" date="2021-06" db="EMBL/GenBank/DDBJ databases">
        <authorList>
            <person name="Kallberg Y."/>
            <person name="Tangrot J."/>
            <person name="Rosling A."/>
        </authorList>
    </citation>
    <scope>NUCLEOTIDE SEQUENCE</scope>
    <source>
        <strain evidence="10">FL130A</strain>
    </source>
</reference>
<organism evidence="10 11">
    <name type="scientific">Ambispora leptoticha</name>
    <dbReference type="NCBI Taxonomy" id="144679"/>
    <lineage>
        <taxon>Eukaryota</taxon>
        <taxon>Fungi</taxon>
        <taxon>Fungi incertae sedis</taxon>
        <taxon>Mucoromycota</taxon>
        <taxon>Glomeromycotina</taxon>
        <taxon>Glomeromycetes</taxon>
        <taxon>Archaeosporales</taxon>
        <taxon>Ambisporaceae</taxon>
        <taxon>Ambispora</taxon>
    </lineage>
</organism>
<evidence type="ECO:0000256" key="3">
    <source>
        <dbReference type="ARBA" id="ARBA00022816"/>
    </source>
</evidence>
<keyword evidence="4" id="KW-0653">Protein transport</keyword>
<feature type="compositionally biased region" description="Polar residues" evidence="9">
    <location>
        <begin position="36"/>
        <end position="51"/>
    </location>
</feature>
<feature type="region of interest" description="Disordered" evidence="9">
    <location>
        <begin position="1"/>
        <end position="82"/>
    </location>
</feature>
<accession>A0A9N9FYP6</accession>
<evidence type="ECO:0000256" key="2">
    <source>
        <dbReference type="ARBA" id="ARBA00022448"/>
    </source>
</evidence>
<dbReference type="EMBL" id="CAJVPS010002321">
    <property type="protein sequence ID" value="CAG8565448.1"/>
    <property type="molecule type" value="Genomic_DNA"/>
</dbReference>
<comment type="caution">
    <text evidence="10">The sequence shown here is derived from an EMBL/GenBank/DDBJ whole genome shotgun (WGS) entry which is preliminary data.</text>
</comment>
<evidence type="ECO:0000256" key="7">
    <source>
        <dbReference type="ARBA" id="ARBA00023242"/>
    </source>
</evidence>
<dbReference type="PANTHER" id="PTHR13437:SF2">
    <property type="entry name" value="NUCLEOPORIN P58_P45"/>
    <property type="match status" value="1"/>
</dbReference>
<name>A0A9N9FYP6_9GLOM</name>
<dbReference type="GO" id="GO:0015031">
    <property type="term" value="P:protein transport"/>
    <property type="evidence" value="ECO:0007669"/>
    <property type="project" value="UniProtKB-KW"/>
</dbReference>
<dbReference type="GO" id="GO:0008139">
    <property type="term" value="F:nuclear localization sequence binding"/>
    <property type="evidence" value="ECO:0007669"/>
    <property type="project" value="InterPro"/>
</dbReference>
<keyword evidence="11" id="KW-1185">Reference proteome</keyword>
<dbReference type="PANTHER" id="PTHR13437">
    <property type="entry name" value="NUCLEOPORIN P58/P45 NUCLEOPORIN-LIKE PROTEIN 1"/>
    <property type="match status" value="1"/>
</dbReference>
<evidence type="ECO:0000256" key="5">
    <source>
        <dbReference type="ARBA" id="ARBA00023010"/>
    </source>
</evidence>
<evidence type="ECO:0000256" key="8">
    <source>
        <dbReference type="SAM" id="Coils"/>
    </source>
</evidence>
<dbReference type="AlphaFoldDB" id="A0A9N9FYP6"/>
<keyword evidence="5" id="KW-0811">Translocation</keyword>
<feature type="compositionally biased region" description="Polar residues" evidence="9">
    <location>
        <begin position="1"/>
        <end position="15"/>
    </location>
</feature>
<feature type="compositionally biased region" description="Low complexity" evidence="9">
    <location>
        <begin position="52"/>
        <end position="65"/>
    </location>
</feature>
<dbReference type="GO" id="GO:0051028">
    <property type="term" value="P:mRNA transport"/>
    <property type="evidence" value="ECO:0007669"/>
    <property type="project" value="UniProtKB-KW"/>
</dbReference>